<gene>
    <name evidence="7" type="ORF">C8D72_1456</name>
</gene>
<evidence type="ECO:0000259" key="6">
    <source>
        <dbReference type="Pfam" id="PF00425"/>
    </source>
</evidence>
<evidence type="ECO:0000313" key="7">
    <source>
        <dbReference type="EMBL" id="REC94630.1"/>
    </source>
</evidence>
<comment type="catalytic activity">
    <reaction evidence="1">
        <text>chorismate = isochorismate</text>
        <dbReference type="Rhea" id="RHEA:18985"/>
        <dbReference type="ChEBI" id="CHEBI:29748"/>
        <dbReference type="ChEBI" id="CHEBI:29780"/>
        <dbReference type="EC" id="5.4.4.2"/>
    </reaction>
</comment>
<dbReference type="RefSeq" id="WP_211308799.1">
    <property type="nucleotide sequence ID" value="NZ_QRDJ01000007.1"/>
</dbReference>
<evidence type="ECO:0000256" key="4">
    <source>
        <dbReference type="ARBA" id="ARBA00023235"/>
    </source>
</evidence>
<evidence type="ECO:0000256" key="2">
    <source>
        <dbReference type="ARBA" id="ARBA00005297"/>
    </source>
</evidence>
<dbReference type="NCBIfam" id="TIGR00543">
    <property type="entry name" value="isochor_syn"/>
    <property type="match status" value="1"/>
</dbReference>
<dbReference type="GO" id="GO:0009697">
    <property type="term" value="P:salicylic acid biosynthetic process"/>
    <property type="evidence" value="ECO:0007669"/>
    <property type="project" value="TreeGrafter"/>
</dbReference>
<dbReference type="AlphaFoldDB" id="A0A3D9DV16"/>
<evidence type="ECO:0000256" key="3">
    <source>
        <dbReference type="ARBA" id="ARBA00012824"/>
    </source>
</evidence>
<dbReference type="GO" id="GO:0008909">
    <property type="term" value="F:isochorismate synthase activity"/>
    <property type="evidence" value="ECO:0007669"/>
    <property type="project" value="UniProtKB-EC"/>
</dbReference>
<dbReference type="InterPro" id="IPR005801">
    <property type="entry name" value="ADC_synthase"/>
</dbReference>
<dbReference type="Proteomes" id="UP000256334">
    <property type="component" value="Unassembled WGS sequence"/>
</dbReference>
<dbReference type="Pfam" id="PF00425">
    <property type="entry name" value="Chorismate_bind"/>
    <property type="match status" value="1"/>
</dbReference>
<accession>A0A3D9DV16</accession>
<reference evidence="7 8" key="1">
    <citation type="submission" date="2018-07" db="EMBL/GenBank/DDBJ databases">
        <title>Genomic Encyclopedia of Type Strains, Phase IV (KMG-IV): sequencing the most valuable type-strain genomes for metagenomic binning, comparative biology and taxonomic classification.</title>
        <authorList>
            <person name="Goeker M."/>
        </authorList>
    </citation>
    <scope>NUCLEOTIDE SEQUENCE [LARGE SCALE GENOMIC DNA]</scope>
    <source>
        <strain evidence="7 8">DSM 14324</strain>
    </source>
</reference>
<dbReference type="EMBL" id="QRDJ01000007">
    <property type="protein sequence ID" value="REC94630.1"/>
    <property type="molecule type" value="Genomic_DNA"/>
</dbReference>
<evidence type="ECO:0000256" key="1">
    <source>
        <dbReference type="ARBA" id="ARBA00000799"/>
    </source>
</evidence>
<dbReference type="EC" id="5.4.4.2" evidence="3"/>
<dbReference type="PANTHER" id="PTHR42839">
    <property type="entry name" value="ISOCHORISMATE SYNTHASE ENTC"/>
    <property type="match status" value="1"/>
</dbReference>
<proteinExistence type="inferred from homology"/>
<feature type="domain" description="Chorismate-utilising enzyme C-terminal" evidence="6">
    <location>
        <begin position="127"/>
        <end position="381"/>
    </location>
</feature>
<protein>
    <recommendedName>
        <fullName evidence="3">isochorismate synthase</fullName>
        <ecNumber evidence="3">5.4.4.2</ecNumber>
    </recommendedName>
    <alternativeName>
        <fullName evidence="5">Isochorismate mutase</fullName>
    </alternativeName>
</protein>
<keyword evidence="8" id="KW-1185">Reference proteome</keyword>
<comment type="similarity">
    <text evidence="2">Belongs to the isochorismate synthase family.</text>
</comment>
<dbReference type="InterPro" id="IPR004561">
    <property type="entry name" value="IsoChor_synthase"/>
</dbReference>
<evidence type="ECO:0000256" key="5">
    <source>
        <dbReference type="ARBA" id="ARBA00041564"/>
    </source>
</evidence>
<organism evidence="7 8">
    <name type="scientific">Kushneria indalinina DSM 14324</name>
    <dbReference type="NCBI Taxonomy" id="1122140"/>
    <lineage>
        <taxon>Bacteria</taxon>
        <taxon>Pseudomonadati</taxon>
        <taxon>Pseudomonadota</taxon>
        <taxon>Gammaproteobacteria</taxon>
        <taxon>Oceanospirillales</taxon>
        <taxon>Halomonadaceae</taxon>
        <taxon>Kushneria</taxon>
    </lineage>
</organism>
<comment type="caution">
    <text evidence="7">The sequence shown here is derived from an EMBL/GenBank/DDBJ whole genome shotgun (WGS) entry which is preliminary data.</text>
</comment>
<dbReference type="SUPFAM" id="SSF56322">
    <property type="entry name" value="ADC synthase"/>
    <property type="match status" value="1"/>
</dbReference>
<keyword evidence="4" id="KW-0413">Isomerase</keyword>
<dbReference type="PANTHER" id="PTHR42839:SF2">
    <property type="entry name" value="ISOCHORISMATE SYNTHASE ENTC"/>
    <property type="match status" value="1"/>
</dbReference>
<sequence length="412" mass="44046">MNQPFPSRLPLAQAPWGLLDGLKPNDAFFSSPATTLLGRGMAHQRQTPDARPQTLDDTARELFDTARRQGHPDPVIMGLIPFDHADSARLFIPSELLRAAPDTSGQRPTGAPLETRARSITPEPAPEHYCHAVDRALTLFDTTALNKVVLARSLRVQTQGPVDALALLKRLLSINPQGYNFALPTGNSESLVGASPELLIRRVGNSVIANPLAGSIPRHGDAGEDQRRADGLRVSDKDLREHALVVDAIVAALRPLCRTLDIPEGPEVIATDRMWHLSTTLEGELADPSLTSLGVAAALHPTPAVCGAPWQDAHQAIKSLEGFERGYFTGLVGWCDEAGDGEWAIAIRCAELAPEHVRVFAGAGVVPGSSPQGELEETAAKMRTMLDAMGLDYEDDALPVSDSSCGSTNTTA</sequence>
<evidence type="ECO:0000313" key="8">
    <source>
        <dbReference type="Proteomes" id="UP000256334"/>
    </source>
</evidence>
<dbReference type="InterPro" id="IPR015890">
    <property type="entry name" value="Chorismate_C"/>
</dbReference>
<name>A0A3D9DV16_9GAMM</name>
<dbReference type="Gene3D" id="3.60.120.10">
    <property type="entry name" value="Anthranilate synthase"/>
    <property type="match status" value="1"/>
</dbReference>